<dbReference type="SUPFAM" id="SSF52788">
    <property type="entry name" value="Phosphotyrosine protein phosphatases I"/>
    <property type="match status" value="1"/>
</dbReference>
<dbReference type="PRINTS" id="PR00719">
    <property type="entry name" value="LMWPTPASE"/>
</dbReference>
<feature type="domain" description="Phosphotyrosine protein phosphatase I" evidence="6">
    <location>
        <begin position="9"/>
        <end position="156"/>
    </location>
</feature>
<reference evidence="7 8" key="1">
    <citation type="submission" date="2017-11" db="EMBL/GenBank/DDBJ databases">
        <title>Sphingomonas oleivorans sp. nov., isolated from oil-contaminated soil.</title>
        <authorList>
            <person name="Wang L."/>
            <person name="Chen L."/>
        </authorList>
    </citation>
    <scope>NUCLEOTIDE SEQUENCE [LARGE SCALE GENOMIC DNA]</scope>
    <source>
        <strain evidence="7 8">K101</strain>
    </source>
</reference>
<dbReference type="Pfam" id="PF01451">
    <property type="entry name" value="LMWPc"/>
    <property type="match status" value="1"/>
</dbReference>
<dbReference type="EMBL" id="PHHF01000018">
    <property type="protein sequence ID" value="PTD26242.1"/>
    <property type="molecule type" value="Genomic_DNA"/>
</dbReference>
<dbReference type="SMART" id="SM00226">
    <property type="entry name" value="LMWPc"/>
    <property type="match status" value="1"/>
</dbReference>
<comment type="caution">
    <text evidence="7">The sequence shown here is derived from an EMBL/GenBank/DDBJ whole genome shotgun (WGS) entry which is preliminary data.</text>
</comment>
<evidence type="ECO:0000313" key="8">
    <source>
        <dbReference type="Proteomes" id="UP000241206"/>
    </source>
</evidence>
<dbReference type="InterPro" id="IPR017867">
    <property type="entry name" value="Tyr_phospatase_low_mol_wt"/>
</dbReference>
<name>A0A2T4I6K9_9SPHN</name>
<dbReference type="GO" id="GO:0004725">
    <property type="term" value="F:protein tyrosine phosphatase activity"/>
    <property type="evidence" value="ECO:0007669"/>
    <property type="project" value="UniProtKB-EC"/>
</dbReference>
<dbReference type="CDD" id="cd16343">
    <property type="entry name" value="LMWPTP"/>
    <property type="match status" value="1"/>
</dbReference>
<evidence type="ECO:0000256" key="3">
    <source>
        <dbReference type="ARBA" id="ARBA00022801"/>
    </source>
</evidence>
<evidence type="ECO:0000256" key="2">
    <source>
        <dbReference type="ARBA" id="ARBA00013064"/>
    </source>
</evidence>
<evidence type="ECO:0000256" key="1">
    <source>
        <dbReference type="ARBA" id="ARBA00011063"/>
    </source>
</evidence>
<comment type="similarity">
    <text evidence="1">Belongs to the low molecular weight phosphotyrosine protein phosphatase family.</text>
</comment>
<dbReference type="RefSeq" id="WP_107394068.1">
    <property type="nucleotide sequence ID" value="NZ_PHHF01000018.1"/>
</dbReference>
<evidence type="ECO:0000256" key="5">
    <source>
        <dbReference type="PIRSR" id="PIRSR617867-1"/>
    </source>
</evidence>
<protein>
    <recommendedName>
        <fullName evidence="2">protein-tyrosine-phosphatase</fullName>
        <ecNumber evidence="2">3.1.3.48</ecNumber>
    </recommendedName>
</protein>
<dbReference type="PANTHER" id="PTHR11717:SF7">
    <property type="entry name" value="LOW MOLECULAR WEIGHT PHOSPHOTYROSINE PROTEIN PHOSPHATASE"/>
    <property type="match status" value="1"/>
</dbReference>
<dbReference type="InterPro" id="IPR050438">
    <property type="entry name" value="LMW_PTPase"/>
</dbReference>
<sequence length="159" mass="16988">MSIDASSRPAVLFVCLGNICRSPLAEAAFREEAARIGLDAEIDSAGTGDWHLGHAPDKRAQAVARRNGIDISGYRARQVTPDDFRRFSHIVALDANNFADLRALSPADATAELSLLLDHVPGREGQAVADPYYGDEAGFDITWADVVAGARGLADRLKG</sequence>
<keyword evidence="8" id="KW-1185">Reference proteome</keyword>
<keyword evidence="3" id="KW-0378">Hydrolase</keyword>
<feature type="active site" description="Proton donor" evidence="5">
    <location>
        <position position="130"/>
    </location>
</feature>
<dbReference type="Gene3D" id="3.40.50.2300">
    <property type="match status" value="1"/>
</dbReference>
<keyword evidence="4" id="KW-0904">Protein phosphatase</keyword>
<proteinExistence type="inferred from homology"/>
<dbReference type="Proteomes" id="UP000241206">
    <property type="component" value="Unassembled WGS sequence"/>
</dbReference>
<accession>A0A2T4I6K9</accession>
<evidence type="ECO:0000313" key="7">
    <source>
        <dbReference type="EMBL" id="PTD26242.1"/>
    </source>
</evidence>
<dbReference type="EC" id="3.1.3.48" evidence="2"/>
<organism evidence="7 8">
    <name type="scientific">Edaphosphingomonas fennica</name>
    <dbReference type="NCBI Taxonomy" id="114404"/>
    <lineage>
        <taxon>Bacteria</taxon>
        <taxon>Pseudomonadati</taxon>
        <taxon>Pseudomonadota</taxon>
        <taxon>Alphaproteobacteria</taxon>
        <taxon>Sphingomonadales</taxon>
        <taxon>Rhizorhabdaceae</taxon>
        <taxon>Edaphosphingomonas</taxon>
    </lineage>
</organism>
<evidence type="ECO:0000259" key="6">
    <source>
        <dbReference type="SMART" id="SM00226"/>
    </source>
</evidence>
<dbReference type="PANTHER" id="PTHR11717">
    <property type="entry name" value="LOW MOLECULAR WEIGHT PROTEIN TYROSINE PHOSPHATASE"/>
    <property type="match status" value="1"/>
</dbReference>
<gene>
    <name evidence="7" type="ORF">CV103_04440</name>
</gene>
<dbReference type="InterPro" id="IPR036196">
    <property type="entry name" value="Ptyr_pPase_sf"/>
</dbReference>
<feature type="active site" evidence="5">
    <location>
        <position position="21"/>
    </location>
</feature>
<dbReference type="AlphaFoldDB" id="A0A2T4I6K9"/>
<dbReference type="InterPro" id="IPR023485">
    <property type="entry name" value="Ptyr_pPase"/>
</dbReference>
<evidence type="ECO:0000256" key="4">
    <source>
        <dbReference type="ARBA" id="ARBA00022912"/>
    </source>
</evidence>
<feature type="active site" description="Nucleophile" evidence="5">
    <location>
        <position position="15"/>
    </location>
</feature>